<dbReference type="GO" id="GO:0009099">
    <property type="term" value="P:L-valine biosynthetic process"/>
    <property type="evidence" value="ECO:0007669"/>
    <property type="project" value="TreeGrafter"/>
</dbReference>
<dbReference type="Gene3D" id="3.40.50.1220">
    <property type="entry name" value="TPP-binding domain"/>
    <property type="match status" value="1"/>
</dbReference>
<evidence type="ECO:0000259" key="4">
    <source>
        <dbReference type="Pfam" id="PF00205"/>
    </source>
</evidence>
<dbReference type="GO" id="GO:0003984">
    <property type="term" value="F:acetolactate synthase activity"/>
    <property type="evidence" value="ECO:0007669"/>
    <property type="project" value="TreeGrafter"/>
</dbReference>
<dbReference type="KEGG" id="lrs:PX52LOC_06768"/>
<dbReference type="GO" id="GO:0000287">
    <property type="term" value="F:magnesium ion binding"/>
    <property type="evidence" value="ECO:0007669"/>
    <property type="project" value="InterPro"/>
</dbReference>
<dbReference type="InterPro" id="IPR029061">
    <property type="entry name" value="THDP-binding"/>
</dbReference>
<protein>
    <submittedName>
        <fullName evidence="7">Thiamine pyrophosphate-binding protein</fullName>
    </submittedName>
</protein>
<gene>
    <name evidence="7" type="ORF">PX52LOC_06768</name>
</gene>
<dbReference type="Pfam" id="PF02776">
    <property type="entry name" value="TPP_enzyme_N"/>
    <property type="match status" value="1"/>
</dbReference>
<dbReference type="PANTHER" id="PTHR18968">
    <property type="entry name" value="THIAMINE PYROPHOSPHATE ENZYMES"/>
    <property type="match status" value="1"/>
</dbReference>
<evidence type="ECO:0000256" key="2">
    <source>
        <dbReference type="ARBA" id="ARBA00023052"/>
    </source>
</evidence>
<dbReference type="InterPro" id="IPR045229">
    <property type="entry name" value="TPP_enz"/>
</dbReference>
<keyword evidence="8" id="KW-1185">Reference proteome</keyword>
<dbReference type="EMBL" id="CP042425">
    <property type="protein sequence ID" value="QEL19689.1"/>
    <property type="molecule type" value="Genomic_DNA"/>
</dbReference>
<dbReference type="GO" id="GO:0009097">
    <property type="term" value="P:isoleucine biosynthetic process"/>
    <property type="evidence" value="ECO:0007669"/>
    <property type="project" value="TreeGrafter"/>
</dbReference>
<evidence type="ECO:0000313" key="8">
    <source>
        <dbReference type="Proteomes" id="UP000324974"/>
    </source>
</evidence>
<dbReference type="SUPFAM" id="SSF52467">
    <property type="entry name" value="DHS-like NAD/FAD-binding domain"/>
    <property type="match status" value="1"/>
</dbReference>
<evidence type="ECO:0000259" key="6">
    <source>
        <dbReference type="Pfam" id="PF02776"/>
    </source>
</evidence>
<reference evidence="8" key="1">
    <citation type="submission" date="2019-08" db="EMBL/GenBank/DDBJ databases">
        <title>Limnoglobus roseus gen. nov., sp. nov., a novel freshwater planctomycete with a giant genome from the family Gemmataceae.</title>
        <authorList>
            <person name="Kulichevskaya I.S."/>
            <person name="Naumoff D.G."/>
            <person name="Miroshnikov K."/>
            <person name="Ivanova A."/>
            <person name="Philippov D.A."/>
            <person name="Hakobyan A."/>
            <person name="Rijpstra I.C."/>
            <person name="Sinninghe Damste J.S."/>
            <person name="Liesack W."/>
            <person name="Dedysh S.N."/>
        </authorList>
    </citation>
    <scope>NUCLEOTIDE SEQUENCE [LARGE SCALE GENOMIC DNA]</scope>
    <source>
        <strain evidence="8">PX52</strain>
    </source>
</reference>
<dbReference type="CDD" id="cd07035">
    <property type="entry name" value="TPP_PYR_POX_like"/>
    <property type="match status" value="1"/>
</dbReference>
<dbReference type="Pfam" id="PF02775">
    <property type="entry name" value="TPP_enzyme_C"/>
    <property type="match status" value="1"/>
</dbReference>
<dbReference type="SUPFAM" id="SSF52518">
    <property type="entry name" value="Thiamin diphosphate-binding fold (THDP-binding)"/>
    <property type="match status" value="2"/>
</dbReference>
<dbReference type="Pfam" id="PF00205">
    <property type="entry name" value="TPP_enzyme_M"/>
    <property type="match status" value="1"/>
</dbReference>
<accession>A0A5C1AJW6</accession>
<dbReference type="InterPro" id="IPR012000">
    <property type="entry name" value="Thiamin_PyroP_enz_cen_dom"/>
</dbReference>
<dbReference type="OrthoDB" id="9785953at2"/>
<evidence type="ECO:0000256" key="1">
    <source>
        <dbReference type="ARBA" id="ARBA00007812"/>
    </source>
</evidence>
<evidence type="ECO:0000313" key="7">
    <source>
        <dbReference type="EMBL" id="QEL19689.1"/>
    </source>
</evidence>
<dbReference type="InterPro" id="IPR012001">
    <property type="entry name" value="Thiamin_PyroP_enz_TPP-bd_dom"/>
</dbReference>
<evidence type="ECO:0000256" key="3">
    <source>
        <dbReference type="RuleBase" id="RU362132"/>
    </source>
</evidence>
<dbReference type="CDD" id="cd00568">
    <property type="entry name" value="TPP_enzymes"/>
    <property type="match status" value="1"/>
</dbReference>
<feature type="domain" description="Thiamine pyrophosphate enzyme TPP-binding" evidence="5">
    <location>
        <begin position="437"/>
        <end position="583"/>
    </location>
</feature>
<proteinExistence type="inferred from homology"/>
<organism evidence="7 8">
    <name type="scientific">Limnoglobus roseus</name>
    <dbReference type="NCBI Taxonomy" id="2598579"/>
    <lineage>
        <taxon>Bacteria</taxon>
        <taxon>Pseudomonadati</taxon>
        <taxon>Planctomycetota</taxon>
        <taxon>Planctomycetia</taxon>
        <taxon>Gemmatales</taxon>
        <taxon>Gemmataceae</taxon>
        <taxon>Limnoglobus</taxon>
    </lineage>
</organism>
<comment type="similarity">
    <text evidence="1 3">Belongs to the TPP enzyme family.</text>
</comment>
<evidence type="ECO:0000259" key="5">
    <source>
        <dbReference type="Pfam" id="PF02775"/>
    </source>
</evidence>
<dbReference type="Proteomes" id="UP000324974">
    <property type="component" value="Chromosome"/>
</dbReference>
<keyword evidence="2 3" id="KW-0786">Thiamine pyrophosphate</keyword>
<dbReference type="PANTHER" id="PTHR18968:SF13">
    <property type="entry name" value="ACETOLACTATE SYNTHASE CATALYTIC SUBUNIT, MITOCHONDRIAL"/>
    <property type="match status" value="1"/>
</dbReference>
<dbReference type="GO" id="GO:0030976">
    <property type="term" value="F:thiamine pyrophosphate binding"/>
    <property type="evidence" value="ECO:0007669"/>
    <property type="project" value="InterPro"/>
</dbReference>
<dbReference type="RefSeq" id="WP_149114054.1">
    <property type="nucleotide sequence ID" value="NZ_CP042425.1"/>
</dbReference>
<dbReference type="AlphaFoldDB" id="A0A5C1AJW6"/>
<dbReference type="InterPro" id="IPR011766">
    <property type="entry name" value="TPP_enzyme_TPP-bd"/>
</dbReference>
<dbReference type="Gene3D" id="3.40.50.970">
    <property type="match status" value="2"/>
</dbReference>
<dbReference type="InterPro" id="IPR029035">
    <property type="entry name" value="DHS-like_NAD/FAD-binding_dom"/>
</dbReference>
<feature type="domain" description="Thiamine pyrophosphate enzyme N-terminal TPP-binding" evidence="6">
    <location>
        <begin position="48"/>
        <end position="152"/>
    </location>
</feature>
<sequence>MDWPFSRRGLFQGAAVATGLAMASRGTAAPFDRLRQKNHPGWVIGHLTGAQAVAETLLAEGTGCVFGIPGAQENELWDELKARNVHYQLVTHEYSAACMADGYARATGTTGVLCVVPGPGVTNALTGLGEALLDSIPVVAIVGDVGNGEKARPFQVHSLNQVDLLKPVCKAVYSVCDVKQIPNAIRQAFQAATCGEPGPTAVVIPYNLLIEMADFRCPPLAEAGVPFDDAAFAQAVALLGDKRLRVGVYAGLGCMDFSGSLTAVAELLQAPVATSVSGKGAISDCHPLGVGWGYGPHASEVAEIAFAREKLHPHKSGIDVLLAVGVKFSEVSTGYYGNPRPKHVIHVDVNANNLGKAMPADVCVHADVGLFLGKLLTCGDTLRRPTDGHLLAKIRQAKADHEAKLKAIPAAKCGVDPLALVAALRRGLPEDAMLFTDVTASEHLAAESFRVTQPRTYFNPVDNQSMGWSIPAALGAQQAACGRTVAAMIGDGCFLMSAMELSTAAREGLPVKVFVLDDHAYHYMQMLQKAAYKRTTATELGRIDYRAFAQAVGVAYQEILVQDHLDAGIRSAVCHTGPVLVRVLTDYGDRKIRWIEAVRDRYAKELTPAQKARFASRIGYRTLSLKPEKSD</sequence>
<dbReference type="GO" id="GO:0050660">
    <property type="term" value="F:flavin adenine dinucleotide binding"/>
    <property type="evidence" value="ECO:0007669"/>
    <property type="project" value="TreeGrafter"/>
</dbReference>
<feature type="domain" description="Thiamine pyrophosphate enzyme central" evidence="4">
    <location>
        <begin position="235"/>
        <end position="375"/>
    </location>
</feature>
<name>A0A5C1AJW6_9BACT</name>
<dbReference type="GO" id="GO:0005948">
    <property type="term" value="C:acetolactate synthase complex"/>
    <property type="evidence" value="ECO:0007669"/>
    <property type="project" value="TreeGrafter"/>
</dbReference>